<dbReference type="Proteomes" id="UP000691718">
    <property type="component" value="Unassembled WGS sequence"/>
</dbReference>
<dbReference type="AlphaFoldDB" id="A0A8S3XB68"/>
<comment type="caution">
    <text evidence="3">The sequence shown here is derived from an EMBL/GenBank/DDBJ whole genome shotgun (WGS) entry which is preliminary data.</text>
</comment>
<feature type="region of interest" description="Disordered" evidence="1">
    <location>
        <begin position="1"/>
        <end position="70"/>
    </location>
</feature>
<accession>A0A8S3XB68</accession>
<keyword evidence="2" id="KW-0812">Transmembrane</keyword>
<keyword evidence="2" id="KW-0472">Membrane</keyword>
<name>A0A8S3XB68_PARAO</name>
<organism evidence="3 4">
    <name type="scientific">Parnassius apollo</name>
    <name type="common">Apollo butterfly</name>
    <name type="synonym">Papilio apollo</name>
    <dbReference type="NCBI Taxonomy" id="110799"/>
    <lineage>
        <taxon>Eukaryota</taxon>
        <taxon>Metazoa</taxon>
        <taxon>Ecdysozoa</taxon>
        <taxon>Arthropoda</taxon>
        <taxon>Hexapoda</taxon>
        <taxon>Insecta</taxon>
        <taxon>Pterygota</taxon>
        <taxon>Neoptera</taxon>
        <taxon>Endopterygota</taxon>
        <taxon>Lepidoptera</taxon>
        <taxon>Glossata</taxon>
        <taxon>Ditrysia</taxon>
        <taxon>Papilionoidea</taxon>
        <taxon>Papilionidae</taxon>
        <taxon>Parnassiinae</taxon>
        <taxon>Parnassini</taxon>
        <taxon>Parnassius</taxon>
        <taxon>Parnassius</taxon>
    </lineage>
</organism>
<keyword evidence="2" id="KW-1133">Transmembrane helix</keyword>
<dbReference type="OrthoDB" id="10071013at2759"/>
<sequence length="265" mass="29433">MSGKADSPQHIWEKDVNVTDTIEDEPDSSSSSLSSPSRSERGRTAFKRRNVKEDPRSGSQKPVSEGGALTPNAAADIVQLPKDKHNILLNLDNEIDKNKEKSVVARKGVVYSSVEDSQILGNGGNKEFSNTSNAYKDIKSSKEYTYDFKNISLPVKSINTTDKSLETVAEKNTHAPKKPSVLSSEALDQITLIVSDQTFSKNGHNIKTPKKPHSHPDMIMPIVITMLVVPMFAVIGYLALKKGQEAWKNRHYKRMDFLLDGMYND</sequence>
<keyword evidence="4" id="KW-1185">Reference proteome</keyword>
<feature type="compositionally biased region" description="Low complexity" evidence="1">
    <location>
        <begin position="28"/>
        <end position="37"/>
    </location>
</feature>
<feature type="transmembrane region" description="Helical" evidence="2">
    <location>
        <begin position="218"/>
        <end position="240"/>
    </location>
</feature>
<evidence type="ECO:0000313" key="3">
    <source>
        <dbReference type="EMBL" id="CAG5009686.1"/>
    </source>
</evidence>
<reference evidence="3" key="1">
    <citation type="submission" date="2021-04" db="EMBL/GenBank/DDBJ databases">
        <authorList>
            <person name="Tunstrom K."/>
        </authorList>
    </citation>
    <scope>NUCLEOTIDE SEQUENCE</scope>
</reference>
<evidence type="ECO:0000313" key="4">
    <source>
        <dbReference type="Proteomes" id="UP000691718"/>
    </source>
</evidence>
<proteinExistence type="predicted"/>
<dbReference type="EMBL" id="CAJQZP010001030">
    <property type="protein sequence ID" value="CAG5009686.1"/>
    <property type="molecule type" value="Genomic_DNA"/>
</dbReference>
<gene>
    <name evidence="3" type="ORF">PAPOLLO_LOCUS15270</name>
</gene>
<protein>
    <submittedName>
        <fullName evidence="3">(apollo) hypothetical protein</fullName>
    </submittedName>
</protein>
<evidence type="ECO:0000256" key="2">
    <source>
        <dbReference type="SAM" id="Phobius"/>
    </source>
</evidence>
<evidence type="ECO:0000256" key="1">
    <source>
        <dbReference type="SAM" id="MobiDB-lite"/>
    </source>
</evidence>